<dbReference type="AlphaFoldDB" id="A0A3Q9BQW0"/>
<evidence type="ECO:0008006" key="4">
    <source>
        <dbReference type="Google" id="ProtNLM"/>
    </source>
</evidence>
<reference evidence="2 3" key="1">
    <citation type="journal article" date="2011" name="Int. J. Syst. Evol. Microbiol.">
        <title>Description of Undibacterium oligocarboniphilum sp. nov., isolated from purified water, and Undibacterium pigrum strain CCUG 49012 as the type strain of Undibacterium parvum sp. nov., and emended descriptions of the genus Undibacterium and the species Undibacterium pigrum.</title>
        <authorList>
            <person name="Eder W."/>
            <person name="Wanner G."/>
            <person name="Ludwig W."/>
            <person name="Busse H.J."/>
            <person name="Ziemke-Kageler F."/>
            <person name="Lang E."/>
        </authorList>
    </citation>
    <scope>NUCLEOTIDE SEQUENCE [LARGE SCALE GENOMIC DNA]</scope>
    <source>
        <strain evidence="2 3">DSM 23061</strain>
    </source>
</reference>
<dbReference type="EMBL" id="CP034464">
    <property type="protein sequence ID" value="AZP12483.1"/>
    <property type="molecule type" value="Genomic_DNA"/>
</dbReference>
<feature type="chain" id="PRO_5018689228" description="LPXTG cell wall anchor domain-containing protein" evidence="1">
    <location>
        <begin position="19"/>
        <end position="171"/>
    </location>
</feature>
<keyword evidence="3" id="KW-1185">Reference proteome</keyword>
<dbReference type="Proteomes" id="UP000275663">
    <property type="component" value="Chromosome"/>
</dbReference>
<dbReference type="OrthoDB" id="5600128at2"/>
<proteinExistence type="predicted"/>
<evidence type="ECO:0000313" key="2">
    <source>
        <dbReference type="EMBL" id="AZP12483.1"/>
    </source>
</evidence>
<gene>
    <name evidence="2" type="ORF">EJN92_10985</name>
</gene>
<dbReference type="RefSeq" id="WP_126127864.1">
    <property type="nucleotide sequence ID" value="NZ_CP034464.1"/>
</dbReference>
<dbReference type="KEGG" id="upv:EJN92_10985"/>
<accession>A0A3Q9BQW0</accession>
<protein>
    <recommendedName>
        <fullName evidence="4">LPXTG cell wall anchor domain-containing protein</fullName>
    </recommendedName>
</protein>
<evidence type="ECO:0000313" key="3">
    <source>
        <dbReference type="Proteomes" id="UP000275663"/>
    </source>
</evidence>
<evidence type="ECO:0000256" key="1">
    <source>
        <dbReference type="SAM" id="SignalP"/>
    </source>
</evidence>
<name>A0A3Q9BQW0_9BURK</name>
<organism evidence="2 3">
    <name type="scientific">Undibacterium parvum</name>
    <dbReference type="NCBI Taxonomy" id="401471"/>
    <lineage>
        <taxon>Bacteria</taxon>
        <taxon>Pseudomonadati</taxon>
        <taxon>Pseudomonadota</taxon>
        <taxon>Betaproteobacteria</taxon>
        <taxon>Burkholderiales</taxon>
        <taxon>Oxalobacteraceae</taxon>
        <taxon>Undibacterium</taxon>
    </lineage>
</organism>
<keyword evidence="1" id="KW-0732">Signal</keyword>
<feature type="signal peptide" evidence="1">
    <location>
        <begin position="1"/>
        <end position="18"/>
    </location>
</feature>
<sequence>MRHFFAIYLMSVSLSVYAHGGEDHSIAAPALSLSVAPKAVAATEEFEIVAVLNAKKLSIYLDNFSSNEPVLKAKVEIEGAGLKAYAKEASPGVYVVDMPMPAPGKYPLTMTLESGEISDLVSLSLEIAAPAKSVGHDSDWQTNAAWLSSALLPLAGLGIFVARRRKKIQEI</sequence>